<dbReference type="STRING" id="880070.Cycma_1646"/>
<sequence length="159" mass="18754">MYTVREGKKEDLPAILELIKELALYEKAPEEVTNTLEMMEKDGFGPQPVFGFYVLEKEDTQRIIGTAIYYYRYSTWKGKRLYLEDYIVTEKERGKGAGKLLFERVMAKSLEEGCTGMMWQVLDWNEPAIRFYKKYSARMESEWINCNLQAEKIKEMLAK</sequence>
<accession>G0J5U9</accession>
<evidence type="ECO:0000313" key="6">
    <source>
        <dbReference type="Proteomes" id="UP000001635"/>
    </source>
</evidence>
<dbReference type="GO" id="GO:0008080">
    <property type="term" value="F:N-acetyltransferase activity"/>
    <property type="evidence" value="ECO:0007669"/>
    <property type="project" value="TreeGrafter"/>
</dbReference>
<dbReference type="HOGENOM" id="CLU_013985_41_1_10"/>
<evidence type="ECO:0000256" key="2">
    <source>
        <dbReference type="ARBA" id="ARBA00022679"/>
    </source>
</evidence>
<dbReference type="InterPro" id="IPR000182">
    <property type="entry name" value="GNAT_dom"/>
</dbReference>
<dbReference type="PANTHER" id="PTHR10545">
    <property type="entry name" value="DIAMINE N-ACETYLTRANSFERASE"/>
    <property type="match status" value="1"/>
</dbReference>
<dbReference type="eggNOG" id="COG1247">
    <property type="taxonomic scope" value="Bacteria"/>
</dbReference>
<evidence type="ECO:0000259" key="4">
    <source>
        <dbReference type="PROSITE" id="PS51186"/>
    </source>
</evidence>
<dbReference type="OrthoDB" id="9805924at2"/>
<dbReference type="EMBL" id="CP002955">
    <property type="protein sequence ID" value="AEL25400.1"/>
    <property type="molecule type" value="Genomic_DNA"/>
</dbReference>
<evidence type="ECO:0000313" key="5">
    <source>
        <dbReference type="EMBL" id="AEL25400.1"/>
    </source>
</evidence>
<dbReference type="PANTHER" id="PTHR10545:SF29">
    <property type="entry name" value="GH14572P-RELATED"/>
    <property type="match status" value="1"/>
</dbReference>
<dbReference type="KEGG" id="cmr:Cycma_1646"/>
<proteinExistence type="inferred from homology"/>
<feature type="domain" description="N-acetyltransferase" evidence="4">
    <location>
        <begin position="2"/>
        <end position="155"/>
    </location>
</feature>
<dbReference type="PROSITE" id="PS51186">
    <property type="entry name" value="GNAT"/>
    <property type="match status" value="1"/>
</dbReference>
<protein>
    <submittedName>
        <fullName evidence="5">GCN5-related N-acetyltransferase</fullName>
    </submittedName>
</protein>
<keyword evidence="3" id="KW-0012">Acyltransferase</keyword>
<dbReference type="InterPro" id="IPR016181">
    <property type="entry name" value="Acyl_CoA_acyltransferase"/>
</dbReference>
<dbReference type="RefSeq" id="WP_014019695.1">
    <property type="nucleotide sequence ID" value="NC_015914.1"/>
</dbReference>
<keyword evidence="2 5" id="KW-0808">Transferase</keyword>
<dbReference type="AlphaFoldDB" id="G0J5U9"/>
<organism evidence="5 6">
    <name type="scientific">Cyclobacterium marinum (strain ATCC 25205 / DSM 745 / LMG 13164 / NCIMB 1802)</name>
    <name type="common">Flectobacillus marinus</name>
    <dbReference type="NCBI Taxonomy" id="880070"/>
    <lineage>
        <taxon>Bacteria</taxon>
        <taxon>Pseudomonadati</taxon>
        <taxon>Bacteroidota</taxon>
        <taxon>Cytophagia</taxon>
        <taxon>Cytophagales</taxon>
        <taxon>Cyclobacteriaceae</taxon>
        <taxon>Cyclobacterium</taxon>
    </lineage>
</organism>
<dbReference type="FunFam" id="3.40.630.30:FF:000064">
    <property type="entry name" value="GNAT family acetyltransferase"/>
    <property type="match status" value="1"/>
</dbReference>
<dbReference type="Gene3D" id="3.40.630.30">
    <property type="match status" value="1"/>
</dbReference>
<comment type="similarity">
    <text evidence="1">Belongs to the acetyltransferase family.</text>
</comment>
<dbReference type="Pfam" id="PF00583">
    <property type="entry name" value="Acetyltransf_1"/>
    <property type="match status" value="1"/>
</dbReference>
<evidence type="ECO:0000256" key="1">
    <source>
        <dbReference type="ARBA" id="ARBA00008694"/>
    </source>
</evidence>
<gene>
    <name evidence="5" type="ordered locus">Cycma_1646</name>
</gene>
<keyword evidence="6" id="KW-1185">Reference proteome</keyword>
<name>G0J5U9_CYCMS</name>
<dbReference type="SUPFAM" id="SSF55729">
    <property type="entry name" value="Acyl-CoA N-acyltransferases (Nat)"/>
    <property type="match status" value="1"/>
</dbReference>
<dbReference type="InterPro" id="IPR051016">
    <property type="entry name" value="Diverse_Substrate_AcTransf"/>
</dbReference>
<dbReference type="CDD" id="cd04301">
    <property type="entry name" value="NAT_SF"/>
    <property type="match status" value="1"/>
</dbReference>
<reference evidence="6" key="1">
    <citation type="submission" date="2011-07" db="EMBL/GenBank/DDBJ databases">
        <title>The complete genome of Cyclobacterium marinum DSM 745.</title>
        <authorList>
            <person name="Lucas S."/>
            <person name="Han J."/>
            <person name="Lapidus A."/>
            <person name="Bruce D."/>
            <person name="Goodwin L."/>
            <person name="Pitluck S."/>
            <person name="Peters L."/>
            <person name="Kyrpides N."/>
            <person name="Mavromatis K."/>
            <person name="Ivanova N."/>
            <person name="Ovchinnikova G."/>
            <person name="Chertkov O."/>
            <person name="Detter J.C."/>
            <person name="Tapia R."/>
            <person name="Han C."/>
            <person name="Land M."/>
            <person name="Hauser L."/>
            <person name="Markowitz V."/>
            <person name="Cheng J.-F."/>
            <person name="Hugenholtz P."/>
            <person name="Woyke T."/>
            <person name="Wu D."/>
            <person name="Tindall B."/>
            <person name="Schuetze A."/>
            <person name="Brambilla E."/>
            <person name="Klenk H.-P."/>
            <person name="Eisen J.A."/>
        </authorList>
    </citation>
    <scope>NUCLEOTIDE SEQUENCE [LARGE SCALE GENOMIC DNA]</scope>
    <source>
        <strain evidence="6">ATCC 25205 / DSM 745 / LMG 13164 / NCIMB 1802</strain>
    </source>
</reference>
<evidence type="ECO:0000256" key="3">
    <source>
        <dbReference type="ARBA" id="ARBA00023315"/>
    </source>
</evidence>
<dbReference type="Proteomes" id="UP000001635">
    <property type="component" value="Chromosome"/>
</dbReference>